<evidence type="ECO:0000256" key="2">
    <source>
        <dbReference type="ARBA" id="ARBA00006617"/>
    </source>
</evidence>
<dbReference type="OrthoDB" id="430436at2759"/>
<dbReference type="InterPro" id="IPR014843">
    <property type="entry name" value="Him1/Fmp52"/>
</dbReference>
<evidence type="ECO:0000313" key="7">
    <source>
        <dbReference type="EMBL" id="KUJ23089.1"/>
    </source>
</evidence>
<keyword evidence="5" id="KW-0496">Mitochondrion</keyword>
<dbReference type="GO" id="GO:0051170">
    <property type="term" value="P:import into nucleus"/>
    <property type="evidence" value="ECO:0007669"/>
    <property type="project" value="TreeGrafter"/>
</dbReference>
<evidence type="ECO:0000256" key="5">
    <source>
        <dbReference type="ARBA" id="ARBA00023128"/>
    </source>
</evidence>
<reference evidence="7 8" key="1">
    <citation type="submission" date="2015-10" db="EMBL/GenBank/DDBJ databases">
        <title>Full genome of DAOMC 229536 Phialocephala scopiformis, a fungal endophyte of spruce producing the potent anti-insectan compound rugulosin.</title>
        <authorList>
            <consortium name="DOE Joint Genome Institute"/>
            <person name="Walker A.K."/>
            <person name="Frasz S.L."/>
            <person name="Seifert K.A."/>
            <person name="Miller J.D."/>
            <person name="Mondo S.J."/>
            <person name="Labutti K."/>
            <person name="Lipzen A."/>
            <person name="Dockter R."/>
            <person name="Kennedy M."/>
            <person name="Grigoriev I.V."/>
            <person name="Spatafora J.W."/>
        </authorList>
    </citation>
    <scope>NUCLEOTIDE SEQUENCE [LARGE SCALE GENOMIC DNA]</scope>
    <source>
        <strain evidence="7 8">CBS 120377</strain>
    </source>
</reference>
<dbReference type="FunFam" id="3.40.50.720:FF:000366">
    <property type="entry name" value="Protein FMP52, mitochondrial"/>
    <property type="match status" value="1"/>
</dbReference>
<evidence type="ECO:0000256" key="1">
    <source>
        <dbReference type="ARBA" id="ARBA00004450"/>
    </source>
</evidence>
<dbReference type="AlphaFoldDB" id="A0A194XSS3"/>
<gene>
    <name evidence="7" type="ORF">LY89DRAFT_663561</name>
</gene>
<dbReference type="InterPro" id="IPR036291">
    <property type="entry name" value="NAD(P)-bd_dom_sf"/>
</dbReference>
<keyword evidence="3" id="KW-1000">Mitochondrion outer membrane</keyword>
<evidence type="ECO:0000256" key="3">
    <source>
        <dbReference type="ARBA" id="ARBA00022787"/>
    </source>
</evidence>
<dbReference type="FunCoup" id="A0A194XSS3">
    <property type="interactions" value="110"/>
</dbReference>
<dbReference type="STRING" id="149040.A0A194XSS3"/>
<dbReference type="GO" id="GO:0005741">
    <property type="term" value="C:mitochondrial outer membrane"/>
    <property type="evidence" value="ECO:0007669"/>
    <property type="project" value="UniProtKB-SubCell"/>
</dbReference>
<proteinExistence type="inferred from homology"/>
<sequence length="229" mass="23978">MASTAIVGSTGLVGANILSTLLTLPSISSVHSISRRAPSSTDPKLHPLVSAETSQWSTQFSSITPPPSILFSALGTTKGLAGSVEAQRKIDYDLNLAIAQAAKAAGVKVYVLISTGGANAKSFIPYPKMKGELEESVKELGFEHTIILRPGLLVGNRNDSRFVEGVFRKVAGAMGSVANVLKDVWAQDADVVGKAAVAAGLQALEGGKPKVWEIGQAEIIKLGRTEWKA</sequence>
<keyword evidence="6" id="KW-0472">Membrane</keyword>
<evidence type="ECO:0000256" key="6">
    <source>
        <dbReference type="ARBA" id="ARBA00023136"/>
    </source>
</evidence>
<dbReference type="InParanoid" id="A0A194XSS3"/>
<dbReference type="Pfam" id="PF08732">
    <property type="entry name" value="HIM1"/>
    <property type="match status" value="1"/>
</dbReference>
<keyword evidence="4" id="KW-0809">Transit peptide</keyword>
<evidence type="ECO:0000313" key="8">
    <source>
        <dbReference type="Proteomes" id="UP000070700"/>
    </source>
</evidence>
<protein>
    <recommendedName>
        <fullName evidence="9">NAD(P)-binding domain-containing protein</fullName>
    </recommendedName>
</protein>
<dbReference type="PANTHER" id="PTHR14097:SF7">
    <property type="entry name" value="OXIDOREDUCTASE HTATIP2"/>
    <property type="match status" value="1"/>
</dbReference>
<dbReference type="GeneID" id="28822438"/>
<dbReference type="PANTHER" id="PTHR14097">
    <property type="entry name" value="OXIDOREDUCTASE HTATIP2"/>
    <property type="match status" value="1"/>
</dbReference>
<dbReference type="Proteomes" id="UP000070700">
    <property type="component" value="Unassembled WGS sequence"/>
</dbReference>
<comment type="subcellular location">
    <subcellularLocation>
        <location evidence="1">Mitochondrion outer membrane</location>
        <topology evidence="1">Peripheral membrane protein</topology>
    </subcellularLocation>
</comment>
<name>A0A194XSS3_MOLSC</name>
<evidence type="ECO:0008006" key="9">
    <source>
        <dbReference type="Google" id="ProtNLM"/>
    </source>
</evidence>
<dbReference type="Gene3D" id="3.40.50.720">
    <property type="entry name" value="NAD(P)-binding Rossmann-like Domain"/>
    <property type="match status" value="1"/>
</dbReference>
<dbReference type="RefSeq" id="XP_018077444.1">
    <property type="nucleotide sequence ID" value="XM_018212712.1"/>
</dbReference>
<dbReference type="SUPFAM" id="SSF51735">
    <property type="entry name" value="NAD(P)-binding Rossmann-fold domains"/>
    <property type="match status" value="1"/>
</dbReference>
<organism evidence="7 8">
    <name type="scientific">Mollisia scopiformis</name>
    <name type="common">Conifer needle endophyte fungus</name>
    <name type="synonym">Phialocephala scopiformis</name>
    <dbReference type="NCBI Taxonomy" id="149040"/>
    <lineage>
        <taxon>Eukaryota</taxon>
        <taxon>Fungi</taxon>
        <taxon>Dikarya</taxon>
        <taxon>Ascomycota</taxon>
        <taxon>Pezizomycotina</taxon>
        <taxon>Leotiomycetes</taxon>
        <taxon>Helotiales</taxon>
        <taxon>Mollisiaceae</taxon>
        <taxon>Mollisia</taxon>
    </lineage>
</organism>
<accession>A0A194XSS3</accession>
<comment type="similarity">
    <text evidence="2">Belongs to the FMP52 family.</text>
</comment>
<keyword evidence="8" id="KW-1185">Reference proteome</keyword>
<dbReference type="EMBL" id="KQ947405">
    <property type="protein sequence ID" value="KUJ23089.1"/>
    <property type="molecule type" value="Genomic_DNA"/>
</dbReference>
<evidence type="ECO:0000256" key="4">
    <source>
        <dbReference type="ARBA" id="ARBA00022946"/>
    </source>
</evidence>
<dbReference type="KEGG" id="psco:LY89DRAFT_663561"/>